<dbReference type="AlphaFoldDB" id="A0A819B205"/>
<organism evidence="1 2">
    <name type="scientific">Rotaria socialis</name>
    <dbReference type="NCBI Taxonomy" id="392032"/>
    <lineage>
        <taxon>Eukaryota</taxon>
        <taxon>Metazoa</taxon>
        <taxon>Spiralia</taxon>
        <taxon>Gnathifera</taxon>
        <taxon>Rotifera</taxon>
        <taxon>Eurotatoria</taxon>
        <taxon>Bdelloidea</taxon>
        <taxon>Philodinida</taxon>
        <taxon>Philodinidae</taxon>
        <taxon>Rotaria</taxon>
    </lineage>
</organism>
<name>A0A819B205_9BILA</name>
<accession>A0A819B205</accession>
<sequence length="240" mass="27869">MTQKEENFPESIQLARNDQENIGALNLLISTSTQPPNNLFNYYKQRAEILFYLNKYEDALSDIYAMEKINEIASSIQLIKWESLIQIQCAKVRQEIKQSLVIQDDLSHIELLARIHPNNMKKIFNGTCRKQPQFDHKLWNFHDRVVATVPRSNNSVEGWHNAVANRAAISHLTIVKLEEKNRREQAKFEVDMAKILQGHDIKTKKACYRKMDERITLLVNSFSSTQLDQFLKNIAANVTL</sequence>
<evidence type="ECO:0000313" key="2">
    <source>
        <dbReference type="Proteomes" id="UP000663865"/>
    </source>
</evidence>
<evidence type="ECO:0000313" key="1">
    <source>
        <dbReference type="EMBL" id="CAF3789366.1"/>
    </source>
</evidence>
<proteinExistence type="predicted"/>
<evidence type="ECO:0008006" key="3">
    <source>
        <dbReference type="Google" id="ProtNLM"/>
    </source>
</evidence>
<gene>
    <name evidence="1" type="ORF">KIK155_LOCUS31785</name>
</gene>
<dbReference type="Proteomes" id="UP000663865">
    <property type="component" value="Unassembled WGS sequence"/>
</dbReference>
<dbReference type="EMBL" id="CAJNYV010005883">
    <property type="protein sequence ID" value="CAF3789366.1"/>
    <property type="molecule type" value="Genomic_DNA"/>
</dbReference>
<reference evidence="1" key="1">
    <citation type="submission" date="2021-02" db="EMBL/GenBank/DDBJ databases">
        <authorList>
            <person name="Nowell W R."/>
        </authorList>
    </citation>
    <scope>NUCLEOTIDE SEQUENCE</scope>
</reference>
<protein>
    <recommendedName>
        <fullName evidence="3">MULE transposase domain-containing protein</fullName>
    </recommendedName>
</protein>
<comment type="caution">
    <text evidence="1">The sequence shown here is derived from an EMBL/GenBank/DDBJ whole genome shotgun (WGS) entry which is preliminary data.</text>
</comment>